<dbReference type="Proteomes" id="UP000623608">
    <property type="component" value="Unassembled WGS sequence"/>
</dbReference>
<organism evidence="3 4">
    <name type="scientific">Paractinoplanes tereljensis</name>
    <dbReference type="NCBI Taxonomy" id="571912"/>
    <lineage>
        <taxon>Bacteria</taxon>
        <taxon>Bacillati</taxon>
        <taxon>Actinomycetota</taxon>
        <taxon>Actinomycetes</taxon>
        <taxon>Micromonosporales</taxon>
        <taxon>Micromonosporaceae</taxon>
        <taxon>Paractinoplanes</taxon>
    </lineage>
</organism>
<dbReference type="EMBL" id="BOMY01000016">
    <property type="protein sequence ID" value="GIF19694.1"/>
    <property type="molecule type" value="Genomic_DNA"/>
</dbReference>
<keyword evidence="2" id="KW-1133">Transmembrane helix</keyword>
<dbReference type="RefSeq" id="WP_203804041.1">
    <property type="nucleotide sequence ID" value="NZ_BOMY01000016.1"/>
</dbReference>
<feature type="compositionally biased region" description="Basic and acidic residues" evidence="1">
    <location>
        <begin position="94"/>
        <end position="103"/>
    </location>
</feature>
<keyword evidence="2" id="KW-0472">Membrane</keyword>
<evidence type="ECO:0000256" key="2">
    <source>
        <dbReference type="SAM" id="Phobius"/>
    </source>
</evidence>
<reference evidence="3" key="1">
    <citation type="submission" date="2021-01" db="EMBL/GenBank/DDBJ databases">
        <title>Whole genome shotgun sequence of Actinoplanes tereljensis NBRC 105297.</title>
        <authorList>
            <person name="Komaki H."/>
            <person name="Tamura T."/>
        </authorList>
    </citation>
    <scope>NUCLEOTIDE SEQUENCE</scope>
    <source>
        <strain evidence="3">NBRC 105297</strain>
    </source>
</reference>
<accession>A0A919NKH8</accession>
<protein>
    <recommendedName>
        <fullName evidence="5">TolB protein</fullName>
    </recommendedName>
</protein>
<evidence type="ECO:0008006" key="5">
    <source>
        <dbReference type="Google" id="ProtNLM"/>
    </source>
</evidence>
<dbReference type="SUPFAM" id="SSF82171">
    <property type="entry name" value="DPP6 N-terminal domain-like"/>
    <property type="match status" value="1"/>
</dbReference>
<dbReference type="AlphaFoldDB" id="A0A919NKH8"/>
<sequence length="398" mass="41204">MTTPGEGGLRESLHDLADQVTSADMYERAVHRSRRIARREAAIGTVAALAVLVLLASGLWRLPDRDTGHTPMALISASAPAPEPMPSPIPSAIHHPETPEHHASTRTTSPRRKNQPRAATPTATPKSRALADLPGHVFYQQTGNQPDVVRLSPTDGDTTTVLSGAPSAVGISPDGNRIAYAVGGVLLVGETGSAQSQPVATGITTTAQAPAWSPDGARLLVVTSRPAILQVDSGTLTPLPGRLAAGQHFRWSGDGNTLVYATTYCSLKVSSGESNAVVPMFGDRQPVDNPDGLAACKPTSVDVTGQHVTVPLQSTGDIGTASTDPADVVVDTITGDLEPLPVAGSVVGAVFGPDGNLLVRARTDESTTLSVFSPAGKLLVQAVEPAAVHDLNLLAYTR</sequence>
<proteinExistence type="predicted"/>
<dbReference type="InterPro" id="IPR011042">
    <property type="entry name" value="6-blade_b-propeller_TolB-like"/>
</dbReference>
<keyword evidence="2" id="KW-0812">Transmembrane</keyword>
<keyword evidence="4" id="KW-1185">Reference proteome</keyword>
<evidence type="ECO:0000313" key="3">
    <source>
        <dbReference type="EMBL" id="GIF19694.1"/>
    </source>
</evidence>
<dbReference type="Gene3D" id="2.120.10.30">
    <property type="entry name" value="TolB, C-terminal domain"/>
    <property type="match status" value="1"/>
</dbReference>
<evidence type="ECO:0000256" key="1">
    <source>
        <dbReference type="SAM" id="MobiDB-lite"/>
    </source>
</evidence>
<evidence type="ECO:0000313" key="4">
    <source>
        <dbReference type="Proteomes" id="UP000623608"/>
    </source>
</evidence>
<feature type="transmembrane region" description="Helical" evidence="2">
    <location>
        <begin position="41"/>
        <end position="60"/>
    </location>
</feature>
<gene>
    <name evidence="3" type="ORF">Ate02nite_24240</name>
</gene>
<name>A0A919NKH8_9ACTN</name>
<comment type="caution">
    <text evidence="3">The sequence shown here is derived from an EMBL/GenBank/DDBJ whole genome shotgun (WGS) entry which is preliminary data.</text>
</comment>
<feature type="region of interest" description="Disordered" evidence="1">
    <location>
        <begin position="78"/>
        <end position="129"/>
    </location>
</feature>